<dbReference type="GO" id="GO:0003677">
    <property type="term" value="F:DNA binding"/>
    <property type="evidence" value="ECO:0007669"/>
    <property type="project" value="InterPro"/>
</dbReference>
<dbReference type="InterPro" id="IPR010093">
    <property type="entry name" value="SinI_DNA-bd"/>
</dbReference>
<organism evidence="2 3">
    <name type="scientific">Stenotrophomonas maltophilia</name>
    <name type="common">Pseudomonas maltophilia</name>
    <name type="synonym">Xanthomonas maltophilia</name>
    <dbReference type="NCBI Taxonomy" id="40324"/>
    <lineage>
        <taxon>Bacteria</taxon>
        <taxon>Pseudomonadati</taxon>
        <taxon>Pseudomonadota</taxon>
        <taxon>Gammaproteobacteria</taxon>
        <taxon>Lysobacterales</taxon>
        <taxon>Lysobacteraceae</taxon>
        <taxon>Stenotrophomonas</taxon>
        <taxon>Stenotrophomonas maltophilia group</taxon>
    </lineage>
</organism>
<dbReference type="Proteomes" id="UP000230167">
    <property type="component" value="Unassembled WGS sequence"/>
</dbReference>
<evidence type="ECO:0000313" key="2">
    <source>
        <dbReference type="EMBL" id="PJL32056.1"/>
    </source>
</evidence>
<protein>
    <recommendedName>
        <fullName evidence="1">Helix-turn-helix domain-containing protein</fullName>
    </recommendedName>
</protein>
<evidence type="ECO:0000259" key="1">
    <source>
        <dbReference type="Pfam" id="PF12728"/>
    </source>
</evidence>
<evidence type="ECO:0000313" key="3">
    <source>
        <dbReference type="Proteomes" id="UP000230167"/>
    </source>
</evidence>
<comment type="caution">
    <text evidence="2">The sequence shown here is derived from an EMBL/GenBank/DDBJ whole genome shotgun (WGS) entry which is preliminary data.</text>
</comment>
<dbReference type="InterPro" id="IPR009061">
    <property type="entry name" value="DNA-bd_dom_put_sf"/>
</dbReference>
<dbReference type="NCBIfam" id="TIGR01764">
    <property type="entry name" value="excise"/>
    <property type="match status" value="1"/>
</dbReference>
<dbReference type="EMBL" id="NEQV01000002">
    <property type="protein sequence ID" value="PJL32056.1"/>
    <property type="molecule type" value="Genomic_DNA"/>
</dbReference>
<dbReference type="InterPro" id="IPR041657">
    <property type="entry name" value="HTH_17"/>
</dbReference>
<sequence>MTLAQAAELCACHPRTLRRAINDGQLTAMRLGQSAKSDRIHAADLEAWWQRSRYMPPPTTVFPKASPPGSLISDTDERLERLLATNRTKAAKKPRPR</sequence>
<gene>
    <name evidence="2" type="ORF">B9Y64_06310</name>
</gene>
<reference evidence="2 3" key="1">
    <citation type="journal article" date="2017" name="Front. Microbiol.">
        <title>Double-Face Meets the Bacterial World: The Opportunistic Pathogen Stenotrophomonas maltophilia.</title>
        <authorList>
            <person name="Lira F."/>
            <person name="Berg G."/>
            <person name="Martinez J.L."/>
        </authorList>
    </citation>
    <scope>NUCLEOTIDE SEQUENCE [LARGE SCALE GENOMIC DNA]</scope>
    <source>
        <strain evidence="2 3">EA1</strain>
    </source>
</reference>
<name>A0A2J0UF43_STEMA</name>
<dbReference type="Pfam" id="PF12728">
    <property type="entry name" value="HTH_17"/>
    <property type="match status" value="1"/>
</dbReference>
<dbReference type="SUPFAM" id="SSF46955">
    <property type="entry name" value="Putative DNA-binding domain"/>
    <property type="match status" value="1"/>
</dbReference>
<proteinExistence type="predicted"/>
<accession>A0A2J0UF43</accession>
<dbReference type="AlphaFoldDB" id="A0A2J0UF43"/>
<feature type="domain" description="Helix-turn-helix" evidence="1">
    <location>
        <begin position="1"/>
        <end position="52"/>
    </location>
</feature>